<dbReference type="Proteomes" id="UP000032702">
    <property type="component" value="Unassembled WGS sequence"/>
</dbReference>
<dbReference type="Gene3D" id="2.40.160.10">
    <property type="entry name" value="Porin"/>
    <property type="match status" value="1"/>
</dbReference>
<dbReference type="InterPro" id="IPR023614">
    <property type="entry name" value="Porin_dom_sf"/>
</dbReference>
<comment type="caution">
    <text evidence="1">The sequence shown here is derived from an EMBL/GenBank/DDBJ whole genome shotgun (WGS) entry which is preliminary data.</text>
</comment>
<dbReference type="AlphaFoldDB" id="Q09BI0"/>
<dbReference type="PATRIC" id="fig|378806.16.peg.8417"/>
<dbReference type="RefSeq" id="WP_002611111.1">
    <property type="nucleotide sequence ID" value="NC_014623.1"/>
</dbReference>
<evidence type="ECO:0000313" key="1">
    <source>
        <dbReference type="EMBL" id="EAU69015.1"/>
    </source>
</evidence>
<accession>Q09BI0</accession>
<reference evidence="1 2" key="1">
    <citation type="submission" date="2006-04" db="EMBL/GenBank/DDBJ databases">
        <authorList>
            <person name="Nierman W.C."/>
        </authorList>
    </citation>
    <scope>NUCLEOTIDE SEQUENCE [LARGE SCALE GENOMIC DNA]</scope>
    <source>
        <strain evidence="1 2">DW4/3-1</strain>
    </source>
</reference>
<evidence type="ECO:0008006" key="3">
    <source>
        <dbReference type="Google" id="ProtNLM"/>
    </source>
</evidence>
<gene>
    <name evidence="1" type="ORF">STIAU_8677</name>
</gene>
<dbReference type="EMBL" id="AAMD01000009">
    <property type="protein sequence ID" value="EAU69015.1"/>
    <property type="molecule type" value="Genomic_DNA"/>
</dbReference>
<sequence length="369" mass="39393">MAEPLFSPLLVGELDYRVHSTEVEGFTGFALGRFRLGGALRPTERFLAVGSVEWALEKPLLTDALVLFTPVEGIHLSLGYGKTPLFASAKDVAVEALSIPELSLPVRALWPQRDLGLEAQFSPKTLPLEAWLRVGNGSRSSLGNDNAAPAVDVRLDSLWGGASPAAAPDTSWGLRLGGGVHAEDAFDRAGIGGTTPTGFLFYRPVPVSGWRWVTEAHAVFWSGPLQVTAEGGVAWEQRSRDTDGNPQTPRETLPGIRAQGGAVEVSWLVRGKRRPARGWPVVPSEGEGMGIQGAVEVAGRVERLVAGLGASDVQTGGSGGGALAVRWWATDFVGAGVAGYYLRYDHPPIEAPDRRDSWLVLSRVTVSFR</sequence>
<evidence type="ECO:0000313" key="2">
    <source>
        <dbReference type="Proteomes" id="UP000032702"/>
    </source>
</evidence>
<protein>
    <recommendedName>
        <fullName evidence="3">Porin</fullName>
    </recommendedName>
</protein>
<proteinExistence type="predicted"/>
<organism evidence="1 2">
    <name type="scientific">Stigmatella aurantiaca (strain DW4/3-1)</name>
    <dbReference type="NCBI Taxonomy" id="378806"/>
    <lineage>
        <taxon>Bacteria</taxon>
        <taxon>Pseudomonadati</taxon>
        <taxon>Myxococcota</taxon>
        <taxon>Myxococcia</taxon>
        <taxon>Myxococcales</taxon>
        <taxon>Cystobacterineae</taxon>
        <taxon>Archangiaceae</taxon>
        <taxon>Stigmatella</taxon>
    </lineage>
</organism>
<name>Q09BI0_STIAD</name>